<keyword evidence="1" id="KW-0472">Membrane</keyword>
<reference evidence="2" key="1">
    <citation type="journal article" date="2017" name="J. Molluscan Stud.">
        <title>The first Margaritiferidae male (M-type) mitogenome: mitochondrial gene order as a potential character for determining higher-order phylogeny within Unionida (Bivalvia).</title>
        <authorList>
            <person name="Lopes-Lima M."/>
            <person name="Fonesca M.M."/>
            <person name="Aldridge D.C."/>
            <person name="Bogan A.E."/>
            <person name="Gan H.M."/>
            <person name="Ghamizi M."/>
            <person name="Sousa R."/>
            <person name="Teixeira A."/>
            <person name="Varandas S."/>
            <person name="Zanatta D."/>
            <person name="Zieritz A."/>
            <person name="Froufe E."/>
        </authorList>
    </citation>
    <scope>NUCLEOTIDE SEQUENCE</scope>
    <source>
        <strain evidence="2">BIV1914M</strain>
        <tissue evidence="2">Foot tissue</tissue>
    </source>
</reference>
<dbReference type="AlphaFoldDB" id="A0A1W5XF64"/>
<evidence type="ECO:0000256" key="1">
    <source>
        <dbReference type="SAM" id="Phobius"/>
    </source>
</evidence>
<accession>A0A1W5XF64</accession>
<sequence length="108" mass="11628">MGLAVKWVSSLPVSVLGHFFGDSLFVFFSLVMGVSCLICQRRSFLGILLSLEVFTLVLYFLFFMVWGGACGLSLVFLCMSVCVVSVSLGLVVKLVRGVGGDYVSGLCL</sequence>
<keyword evidence="2" id="KW-0496">Mitochondrion</keyword>
<name>A0A1W5XF64_9BIVA</name>
<organism evidence="2">
    <name type="scientific">Pseudunio marocanus</name>
    <dbReference type="NCBI Taxonomy" id="518768"/>
    <lineage>
        <taxon>Eukaryota</taxon>
        <taxon>Metazoa</taxon>
        <taxon>Spiralia</taxon>
        <taxon>Lophotrochozoa</taxon>
        <taxon>Mollusca</taxon>
        <taxon>Bivalvia</taxon>
        <taxon>Autobranchia</taxon>
        <taxon>Heteroconchia</taxon>
        <taxon>Palaeoheterodonta</taxon>
        <taxon>Unionida</taxon>
        <taxon>Unionoidea</taxon>
        <taxon>Margaritiferidae</taxon>
        <taxon>Pseudunio</taxon>
    </lineage>
</organism>
<geneLocation type="mitochondrion" evidence="2"/>
<proteinExistence type="predicted"/>
<feature type="transmembrane region" description="Helical" evidence="1">
    <location>
        <begin position="15"/>
        <end position="38"/>
    </location>
</feature>
<keyword evidence="1" id="KW-1133">Transmembrane helix</keyword>
<keyword evidence="1" id="KW-0812">Transmembrane</keyword>
<feature type="transmembrane region" description="Helical" evidence="1">
    <location>
        <begin position="72"/>
        <end position="92"/>
    </location>
</feature>
<feature type="transmembrane region" description="Helical" evidence="1">
    <location>
        <begin position="45"/>
        <end position="66"/>
    </location>
</feature>
<gene>
    <name evidence="2" type="primary">nad4l</name>
</gene>
<dbReference type="Gene3D" id="1.10.287.3510">
    <property type="match status" value="1"/>
</dbReference>
<protein>
    <submittedName>
        <fullName evidence="2">NADH dehydrogenase subunit 4L</fullName>
    </submittedName>
</protein>
<dbReference type="EMBL" id="KY131954">
    <property type="protein sequence ID" value="ARH56130.1"/>
    <property type="molecule type" value="Genomic_DNA"/>
</dbReference>
<evidence type="ECO:0000313" key="2">
    <source>
        <dbReference type="EMBL" id="ARH56130.1"/>
    </source>
</evidence>